<dbReference type="GO" id="GO:0009254">
    <property type="term" value="P:peptidoglycan turnover"/>
    <property type="evidence" value="ECO:0007669"/>
    <property type="project" value="UniProtKB-UniRule"/>
</dbReference>
<dbReference type="UniPathway" id="UPA00343"/>
<dbReference type="GO" id="GO:0097175">
    <property type="term" value="P:1,6-anhydro-N-acetyl-beta-muramic acid catabolic process"/>
    <property type="evidence" value="ECO:0007669"/>
    <property type="project" value="UniProtKB-UniRule"/>
</dbReference>
<feature type="binding site" evidence="1">
    <location>
        <begin position="10"/>
        <end position="17"/>
    </location>
    <ligand>
        <name>ATP</name>
        <dbReference type="ChEBI" id="CHEBI:30616"/>
    </ligand>
</feature>
<evidence type="ECO:0000313" key="2">
    <source>
        <dbReference type="EMBL" id="SMH28673.1"/>
    </source>
</evidence>
<dbReference type="InterPro" id="IPR043129">
    <property type="entry name" value="ATPase_NBD"/>
</dbReference>
<dbReference type="EMBL" id="FXBJ01000002">
    <property type="protein sequence ID" value="SMH28673.1"/>
    <property type="molecule type" value="Genomic_DNA"/>
</dbReference>
<dbReference type="GO" id="GO:0016773">
    <property type="term" value="F:phosphotransferase activity, alcohol group as acceptor"/>
    <property type="evidence" value="ECO:0007669"/>
    <property type="project" value="UniProtKB-UniRule"/>
</dbReference>
<protein>
    <recommendedName>
        <fullName evidence="1">Anhydro-N-acetylmuramic acid kinase</fullName>
        <ecNumber evidence="1">2.7.1.170</ecNumber>
    </recommendedName>
    <alternativeName>
        <fullName evidence="1">AnhMurNAc kinase</fullName>
    </alternativeName>
</protein>
<dbReference type="GO" id="GO:0016301">
    <property type="term" value="F:kinase activity"/>
    <property type="evidence" value="ECO:0007669"/>
    <property type="project" value="UniProtKB-KW"/>
</dbReference>
<accession>A0A1X7MUZ6</accession>
<dbReference type="AlphaFoldDB" id="A0A1X7MUZ6"/>
<dbReference type="GO" id="GO:0006040">
    <property type="term" value="P:amino sugar metabolic process"/>
    <property type="evidence" value="ECO:0007669"/>
    <property type="project" value="InterPro"/>
</dbReference>
<dbReference type="Proteomes" id="UP000193435">
    <property type="component" value="Unassembled WGS sequence"/>
</dbReference>
<comment type="similarity">
    <text evidence="1">Belongs to the anhydro-N-acetylmuramic acid kinase family.</text>
</comment>
<comment type="pathway">
    <text evidence="1">Cell wall biogenesis; peptidoglycan recycling.</text>
</comment>
<dbReference type="UniPathway" id="UPA00544"/>
<name>A0A1X7MUZ6_9LACT</name>
<dbReference type="EC" id="2.7.1.170" evidence="1"/>
<dbReference type="PANTHER" id="PTHR30605:SF0">
    <property type="entry name" value="ANHYDRO-N-ACETYLMURAMIC ACID KINASE"/>
    <property type="match status" value="1"/>
</dbReference>
<dbReference type="HAMAP" id="MF_01270">
    <property type="entry name" value="AnhMurNAc_kinase"/>
    <property type="match status" value="1"/>
</dbReference>
<dbReference type="SUPFAM" id="SSF53067">
    <property type="entry name" value="Actin-like ATPase domain"/>
    <property type="match status" value="1"/>
</dbReference>
<dbReference type="InterPro" id="IPR005338">
    <property type="entry name" value="Anhydro_N_Ac-Mur_kinase"/>
</dbReference>
<comment type="pathway">
    <text evidence="1">Amino-sugar metabolism; 1,6-anhydro-N-acetylmuramate degradation.</text>
</comment>
<dbReference type="PANTHER" id="PTHR30605">
    <property type="entry name" value="ANHYDRO-N-ACETYLMURAMIC ACID KINASE"/>
    <property type="match status" value="1"/>
</dbReference>
<dbReference type="Gene3D" id="3.30.420.40">
    <property type="match status" value="2"/>
</dbReference>
<dbReference type="CDD" id="cd24050">
    <property type="entry name" value="ASKHA_NBD_ANMK"/>
    <property type="match status" value="1"/>
</dbReference>
<evidence type="ECO:0000313" key="3">
    <source>
        <dbReference type="Proteomes" id="UP000193435"/>
    </source>
</evidence>
<evidence type="ECO:0000256" key="1">
    <source>
        <dbReference type="HAMAP-Rule" id="MF_01270"/>
    </source>
</evidence>
<keyword evidence="1 2" id="KW-0418">Kinase</keyword>
<comment type="catalytic activity">
    <reaction evidence="1">
        <text>1,6-anhydro-N-acetyl-beta-muramate + ATP + H2O = N-acetyl-D-muramate 6-phosphate + ADP + H(+)</text>
        <dbReference type="Rhea" id="RHEA:24952"/>
        <dbReference type="ChEBI" id="CHEBI:15377"/>
        <dbReference type="ChEBI" id="CHEBI:15378"/>
        <dbReference type="ChEBI" id="CHEBI:30616"/>
        <dbReference type="ChEBI" id="CHEBI:58690"/>
        <dbReference type="ChEBI" id="CHEBI:58722"/>
        <dbReference type="ChEBI" id="CHEBI:456216"/>
        <dbReference type="EC" id="2.7.1.170"/>
    </reaction>
</comment>
<proteinExistence type="inferred from homology"/>
<dbReference type="Pfam" id="PF03702">
    <property type="entry name" value="AnmK"/>
    <property type="match status" value="1"/>
</dbReference>
<keyword evidence="1" id="KW-0119">Carbohydrate metabolism</keyword>
<organism evidence="2 3">
    <name type="scientific">Carnobacterium iners</name>
    <dbReference type="NCBI Taxonomy" id="1073423"/>
    <lineage>
        <taxon>Bacteria</taxon>
        <taxon>Bacillati</taxon>
        <taxon>Bacillota</taxon>
        <taxon>Bacilli</taxon>
        <taxon>Lactobacillales</taxon>
        <taxon>Carnobacteriaceae</taxon>
        <taxon>Carnobacterium</taxon>
    </lineage>
</organism>
<dbReference type="NCBIfam" id="NF007148">
    <property type="entry name" value="PRK09585.3-2"/>
    <property type="match status" value="1"/>
</dbReference>
<gene>
    <name evidence="1" type="primary">anmK</name>
    <name evidence="2" type="ORF">SAMN04488700_0962</name>
</gene>
<comment type="function">
    <text evidence="1">Catalyzes the specific phosphorylation of 1,6-anhydro-N-acetylmuramic acid (anhMurNAc) with the simultaneous cleavage of the 1,6-anhydro ring, generating MurNAc-6-P. Is required for the utilization of anhMurNAc either imported from the medium or derived from its own cell wall murein, and thus plays a role in cell wall recycling.</text>
</comment>
<reference evidence="2 3" key="1">
    <citation type="submission" date="2017-04" db="EMBL/GenBank/DDBJ databases">
        <authorList>
            <person name="Afonso C.L."/>
            <person name="Miller P.J."/>
            <person name="Scott M.A."/>
            <person name="Spackman E."/>
            <person name="Goraichik I."/>
            <person name="Dimitrov K.M."/>
            <person name="Suarez D.L."/>
            <person name="Swayne D.E."/>
        </authorList>
    </citation>
    <scope>NUCLEOTIDE SEQUENCE [LARGE SCALE GENOMIC DNA]</scope>
    <source>
        <strain evidence="2 3">LMG26642</strain>
    </source>
</reference>
<keyword evidence="3" id="KW-1185">Reference proteome</keyword>
<dbReference type="RefSeq" id="WP_085559164.1">
    <property type="nucleotide sequence ID" value="NZ_FOAH01000036.1"/>
</dbReference>
<dbReference type="OrthoDB" id="9763949at2"/>
<keyword evidence="1" id="KW-0547">Nucleotide-binding</keyword>
<dbReference type="STRING" id="1073423.SAMN04488700_0962"/>
<sequence>MSYAVGLMSGTSLDGIDAALVEISGEDEETNVQLLAFETYPIQEETIKRIKKVLSIEESNVALICSLNVELGYAFAEAVKDICEKKGIQVEQLDFVASHGQTVYHLPIPKSNQFSSTLQIGESAIICEETKTTVVSNFRERDMALGGQGAPIVPYSEYILYKDKKRTRLLQNIGGIGNVTVIPKNADLNQLVAFDTGPGNMIIDELCRHFYQVQYDKGGAYAAAGKVNQELFIQLMTHPFIAKSYPKTTGREEFGEDFTQRLVEEWPIKPNDLIATATQFTASSIAENLKQFIDENTDLIVAGGGSYNETLIKMLKAQLPTVNVQIQEEIGHSSEAKEAIAMTILGNQTLHHKPSNVPSATGASSRAILGKITYYS</sequence>
<keyword evidence="1" id="KW-0067">ATP-binding</keyword>
<dbReference type="GO" id="GO:0005524">
    <property type="term" value="F:ATP binding"/>
    <property type="evidence" value="ECO:0007669"/>
    <property type="project" value="UniProtKB-UniRule"/>
</dbReference>
<dbReference type="NCBIfam" id="NF007142">
    <property type="entry name" value="PRK09585.2-1"/>
    <property type="match status" value="1"/>
</dbReference>
<keyword evidence="1" id="KW-0808">Transferase</keyword>